<sequence>MWQRSITMTGYSLRLASRCDLDNSPRIMSSPGPNLNIASILGAFNAEANFTRDELPRYPSVLYQLGDMRDVSRLQYPIRLFINITSSSSAPTIIKPRYDREGGIPTIKEDLRPPVFYYSQSFGLPGRRRTESFFVSLVSALIFPSYELGGTDERA</sequence>
<gene>
    <name evidence="1" type="ORF">LX32DRAFT_403350</name>
</gene>
<dbReference type="Proteomes" id="UP001232148">
    <property type="component" value="Unassembled WGS sequence"/>
</dbReference>
<comment type="caution">
    <text evidence="1">The sequence shown here is derived from an EMBL/GenBank/DDBJ whole genome shotgun (WGS) entry which is preliminary data.</text>
</comment>
<name>A0AAD9HHR0_9PEZI</name>
<dbReference type="AlphaFoldDB" id="A0AAD9HHR0"/>
<evidence type="ECO:0000313" key="1">
    <source>
        <dbReference type="EMBL" id="KAK2028356.1"/>
    </source>
</evidence>
<dbReference type="EMBL" id="MU842879">
    <property type="protein sequence ID" value="KAK2028356.1"/>
    <property type="molecule type" value="Genomic_DNA"/>
</dbReference>
<accession>A0AAD9HHR0</accession>
<proteinExistence type="predicted"/>
<protein>
    <submittedName>
        <fullName evidence="1">Uncharacterized protein</fullName>
    </submittedName>
</protein>
<evidence type="ECO:0000313" key="2">
    <source>
        <dbReference type="Proteomes" id="UP001232148"/>
    </source>
</evidence>
<keyword evidence="2" id="KW-1185">Reference proteome</keyword>
<organism evidence="1 2">
    <name type="scientific">Colletotrichum zoysiae</name>
    <dbReference type="NCBI Taxonomy" id="1216348"/>
    <lineage>
        <taxon>Eukaryota</taxon>
        <taxon>Fungi</taxon>
        <taxon>Dikarya</taxon>
        <taxon>Ascomycota</taxon>
        <taxon>Pezizomycotina</taxon>
        <taxon>Sordariomycetes</taxon>
        <taxon>Hypocreomycetidae</taxon>
        <taxon>Glomerellales</taxon>
        <taxon>Glomerellaceae</taxon>
        <taxon>Colletotrichum</taxon>
        <taxon>Colletotrichum graminicola species complex</taxon>
    </lineage>
</organism>
<reference evidence="1" key="1">
    <citation type="submission" date="2021-06" db="EMBL/GenBank/DDBJ databases">
        <title>Comparative genomics, transcriptomics and evolutionary studies reveal genomic signatures of adaptation to plant cell wall in hemibiotrophic fungi.</title>
        <authorList>
            <consortium name="DOE Joint Genome Institute"/>
            <person name="Baroncelli R."/>
            <person name="Diaz J.F."/>
            <person name="Benocci T."/>
            <person name="Peng M."/>
            <person name="Battaglia E."/>
            <person name="Haridas S."/>
            <person name="Andreopoulos W."/>
            <person name="Labutti K."/>
            <person name="Pangilinan J."/>
            <person name="Floch G.L."/>
            <person name="Makela M.R."/>
            <person name="Henrissat B."/>
            <person name="Grigoriev I.V."/>
            <person name="Crouch J.A."/>
            <person name="De Vries R.P."/>
            <person name="Sukno S.A."/>
            <person name="Thon M.R."/>
        </authorList>
    </citation>
    <scope>NUCLEOTIDE SEQUENCE</scope>
    <source>
        <strain evidence="1">MAFF235873</strain>
    </source>
</reference>